<keyword evidence="1" id="KW-1133">Transmembrane helix</keyword>
<comment type="caution">
    <text evidence="2">The sequence shown here is derived from an EMBL/GenBank/DDBJ whole genome shotgun (WGS) entry which is preliminary data.</text>
</comment>
<feature type="transmembrane region" description="Helical" evidence="1">
    <location>
        <begin position="34"/>
        <end position="58"/>
    </location>
</feature>
<accession>A0A1G2DI62</accession>
<proteinExistence type="predicted"/>
<keyword evidence="1" id="KW-0812">Transmembrane</keyword>
<dbReference type="STRING" id="1798664.A3C93_00020"/>
<sequence length="187" mass="20950">MSTRHIIDLFVRNKPMITRAFNIRPKSLRSSRGGFMLVEILIASSMVTLVLLAVTLYYKKVLDVSEDTTRHIQSGFLLEEGVEALKQMRDQGWSTKIAPITVGTTYYLSWNGSVWSATTVPQRVENIFTRSFVFLNVYRDGSDNIASSGTLDPGTKKVSMTVAWRYQGGNATSTESAETYITDLFSN</sequence>
<reference evidence="2 3" key="1">
    <citation type="journal article" date="2016" name="Nat. Commun.">
        <title>Thousands of microbial genomes shed light on interconnected biogeochemical processes in an aquifer system.</title>
        <authorList>
            <person name="Anantharaman K."/>
            <person name="Brown C.T."/>
            <person name="Hug L.A."/>
            <person name="Sharon I."/>
            <person name="Castelle C.J."/>
            <person name="Probst A.J."/>
            <person name="Thomas B.C."/>
            <person name="Singh A."/>
            <person name="Wilkins M.J."/>
            <person name="Karaoz U."/>
            <person name="Brodie E.L."/>
            <person name="Williams K.H."/>
            <person name="Hubbard S.S."/>
            <person name="Banfield J.F."/>
        </authorList>
    </citation>
    <scope>NUCLEOTIDE SEQUENCE [LARGE SCALE GENOMIC DNA]</scope>
</reference>
<name>A0A1G2DI62_9BACT</name>
<protein>
    <recommendedName>
        <fullName evidence="4">Type II secretion system protein GspI C-terminal domain-containing protein</fullName>
    </recommendedName>
</protein>
<evidence type="ECO:0000313" key="3">
    <source>
        <dbReference type="Proteomes" id="UP000178636"/>
    </source>
</evidence>
<dbReference type="AlphaFoldDB" id="A0A1G2DI62"/>
<dbReference type="EMBL" id="MHLO01000005">
    <property type="protein sequence ID" value="OGZ13289.1"/>
    <property type="molecule type" value="Genomic_DNA"/>
</dbReference>
<dbReference type="Proteomes" id="UP000178636">
    <property type="component" value="Unassembled WGS sequence"/>
</dbReference>
<keyword evidence="1" id="KW-0472">Membrane</keyword>
<evidence type="ECO:0008006" key="4">
    <source>
        <dbReference type="Google" id="ProtNLM"/>
    </source>
</evidence>
<organism evidence="2 3">
    <name type="scientific">Candidatus Lloydbacteria bacterium RIFCSPHIGHO2_02_FULL_54_17</name>
    <dbReference type="NCBI Taxonomy" id="1798664"/>
    <lineage>
        <taxon>Bacteria</taxon>
        <taxon>Candidatus Lloydiibacteriota</taxon>
    </lineage>
</organism>
<evidence type="ECO:0000256" key="1">
    <source>
        <dbReference type="SAM" id="Phobius"/>
    </source>
</evidence>
<gene>
    <name evidence="2" type="ORF">A3C93_00020</name>
</gene>
<evidence type="ECO:0000313" key="2">
    <source>
        <dbReference type="EMBL" id="OGZ13289.1"/>
    </source>
</evidence>